<protein>
    <submittedName>
        <fullName evidence="6">Adhesion G protein-coupled receptor B1-like</fullName>
    </submittedName>
</protein>
<dbReference type="KEGG" id="bfo:118430946"/>
<dbReference type="Gene3D" id="2.20.100.10">
    <property type="entry name" value="Thrombospondin type-1 (TSP1) repeat"/>
    <property type="match status" value="6"/>
</dbReference>
<dbReference type="FunFam" id="2.20.100.10:FF:000001">
    <property type="entry name" value="semaphorin-5A isoform X1"/>
    <property type="match status" value="1"/>
</dbReference>
<dbReference type="Pfam" id="PF19030">
    <property type="entry name" value="TSP1_ADAMTS"/>
    <property type="match status" value="1"/>
</dbReference>
<dbReference type="SUPFAM" id="SSF82895">
    <property type="entry name" value="TSP-1 type 1 repeat"/>
    <property type="match status" value="6"/>
</dbReference>
<evidence type="ECO:0000259" key="3">
    <source>
        <dbReference type="PROSITE" id="PS50227"/>
    </source>
</evidence>
<keyword evidence="2" id="KW-1015">Disulfide bond</keyword>
<dbReference type="GeneID" id="118430946"/>
<evidence type="ECO:0000313" key="5">
    <source>
        <dbReference type="Proteomes" id="UP000001554"/>
    </source>
</evidence>
<dbReference type="PROSITE" id="PS50092">
    <property type="entry name" value="TSP1"/>
    <property type="match status" value="6"/>
</dbReference>
<dbReference type="PROSITE" id="PS50853">
    <property type="entry name" value="FN3"/>
    <property type="match status" value="1"/>
</dbReference>
<evidence type="ECO:0000313" key="6">
    <source>
        <dbReference type="RefSeq" id="XP_035697867.1"/>
    </source>
</evidence>
<dbReference type="PANTHER" id="PTHR22906:SF21">
    <property type="entry name" value="SEMA DOMAIN-CONTAINING PROTEIN"/>
    <property type="match status" value="1"/>
</dbReference>
<dbReference type="Proteomes" id="UP000001554">
    <property type="component" value="Chromosome 14"/>
</dbReference>
<dbReference type="SMART" id="SM00209">
    <property type="entry name" value="TSP1"/>
    <property type="match status" value="6"/>
</dbReference>
<evidence type="ECO:0000256" key="1">
    <source>
        <dbReference type="ARBA" id="ARBA00022737"/>
    </source>
</evidence>
<dbReference type="Pfam" id="PF00041">
    <property type="entry name" value="fn3"/>
    <property type="match status" value="1"/>
</dbReference>
<dbReference type="PROSITE" id="PS50227">
    <property type="entry name" value="G_PROTEIN_RECEP_F2_3"/>
    <property type="match status" value="1"/>
</dbReference>
<dbReference type="SMART" id="SM00008">
    <property type="entry name" value="HormR"/>
    <property type="match status" value="1"/>
</dbReference>
<dbReference type="GO" id="GO:0004930">
    <property type="term" value="F:G protein-coupled receptor activity"/>
    <property type="evidence" value="ECO:0007669"/>
    <property type="project" value="InterPro"/>
</dbReference>
<dbReference type="InterPro" id="IPR003961">
    <property type="entry name" value="FN3_dom"/>
</dbReference>
<dbReference type="Pfam" id="PF00090">
    <property type="entry name" value="TSP_1"/>
    <property type="match status" value="5"/>
</dbReference>
<reference evidence="5" key="1">
    <citation type="journal article" date="2020" name="Nat. Ecol. Evol.">
        <title>Deeply conserved synteny resolves early events in vertebrate evolution.</title>
        <authorList>
            <person name="Simakov O."/>
            <person name="Marletaz F."/>
            <person name="Yue J.X."/>
            <person name="O'Connell B."/>
            <person name="Jenkins J."/>
            <person name="Brandt A."/>
            <person name="Calef R."/>
            <person name="Tung C.H."/>
            <person name="Huang T.K."/>
            <person name="Schmutz J."/>
            <person name="Satoh N."/>
            <person name="Yu J.K."/>
            <person name="Putnam N.H."/>
            <person name="Green R.E."/>
            <person name="Rokhsar D.S."/>
        </authorList>
    </citation>
    <scope>NUCLEOTIDE SEQUENCE [LARGE SCALE GENOMIC DNA]</scope>
    <source>
        <strain evidence="5">S238N-H82</strain>
    </source>
</reference>
<name>A0A9J7MAT0_BRAFL</name>
<dbReference type="RefSeq" id="XP_035697867.1">
    <property type="nucleotide sequence ID" value="XM_035841974.1"/>
</dbReference>
<dbReference type="AlphaFoldDB" id="A0A9J7MAT0"/>
<dbReference type="InterPro" id="IPR052065">
    <property type="entry name" value="Compl_asym_regulator"/>
</dbReference>
<organism evidence="5 6">
    <name type="scientific">Branchiostoma floridae</name>
    <name type="common">Florida lancelet</name>
    <name type="synonym">Amphioxus</name>
    <dbReference type="NCBI Taxonomy" id="7739"/>
    <lineage>
        <taxon>Eukaryota</taxon>
        <taxon>Metazoa</taxon>
        <taxon>Chordata</taxon>
        <taxon>Cephalochordata</taxon>
        <taxon>Leptocardii</taxon>
        <taxon>Amphioxiformes</taxon>
        <taxon>Branchiostomatidae</taxon>
        <taxon>Branchiostoma</taxon>
    </lineage>
</organism>
<dbReference type="CDD" id="cd00063">
    <property type="entry name" value="FN3"/>
    <property type="match status" value="1"/>
</dbReference>
<dbReference type="PANTHER" id="PTHR22906">
    <property type="entry name" value="PROPERDIN"/>
    <property type="match status" value="1"/>
</dbReference>
<evidence type="ECO:0000259" key="4">
    <source>
        <dbReference type="PROSITE" id="PS50853"/>
    </source>
</evidence>
<keyword evidence="5" id="KW-1185">Reference proteome</keyword>
<feature type="domain" description="G-protein coupled receptors family 2 profile 1" evidence="3">
    <location>
        <begin position="464"/>
        <end position="545"/>
    </location>
</feature>
<dbReference type="SUPFAM" id="SSF49265">
    <property type="entry name" value="Fibronectin type III"/>
    <property type="match status" value="1"/>
</dbReference>
<dbReference type="InterPro" id="IPR000884">
    <property type="entry name" value="TSP1_rpt"/>
</dbReference>
<sequence>MENKAEVTGLIPGFPYLLAVRAVAIGSTIERRSDEAIVVGFTEPASPTNIHIDNTINGTFILSWQPRYSGLVDFYDVIIRQPIKGQEGVLMKRTDGESADLNGLRYDTTYEVMVSAVANGARSKGTIQTIRTGAPATWAAWHPTSSCSTTCGTGTQVFSRECRSLNGSLSPFCDPDQPTVTQTMSRACDELQACPVHGFWSAWGNFAPCSVSCDGGVTSRERICNPPRLGGSLCPGTKNGSQTEVQHKNCSMHPCPVPVTTAWSDWSPCSVTCGGGIQSRTLLCDGVICPGETNVTRNCSTELCEGTWADWSEYSPCSATCGEGIRIRSRNCTIPEYGGKPCPGNITDDGRQLEEATCNLSLCPNPNGTWVTWTGECSVTCGNGTKTVRHRCAKINPDNPFEGDLFCPGEKPDEEMTCQTHPCSVNGNWGPWTNFTECSAKCGDGLRTRTRFCDNPAPEYSGFPCEGDVDKTDLQTEVERCRKRNCIQGCRRLRGGHTVEWPETDRGKTATVACPTRLTEGTATRHCNRRGRWEEQDFSDCVSDEVINLQRKLDDVRTIQAATDFVEKLETVSESIRFQKDILFILNMVNDITDDSSLGEGDGTIRAKDSFIQVSV</sequence>
<dbReference type="SMART" id="SM00060">
    <property type="entry name" value="FN3"/>
    <property type="match status" value="1"/>
</dbReference>
<dbReference type="OMA" id="CSTELCE"/>
<dbReference type="InterPro" id="IPR036445">
    <property type="entry name" value="GPCR_2_extracell_dom_sf"/>
</dbReference>
<dbReference type="InterPro" id="IPR013783">
    <property type="entry name" value="Ig-like_fold"/>
</dbReference>
<dbReference type="SUPFAM" id="SSF111418">
    <property type="entry name" value="Hormone receptor domain"/>
    <property type="match status" value="1"/>
</dbReference>
<feature type="domain" description="Fibronectin type-III" evidence="4">
    <location>
        <begin position="46"/>
        <end position="136"/>
    </location>
</feature>
<dbReference type="OrthoDB" id="446173at2759"/>
<keyword evidence="1" id="KW-0677">Repeat</keyword>
<dbReference type="GO" id="GO:0016020">
    <property type="term" value="C:membrane"/>
    <property type="evidence" value="ECO:0007669"/>
    <property type="project" value="InterPro"/>
</dbReference>
<dbReference type="Pfam" id="PF02793">
    <property type="entry name" value="HRM"/>
    <property type="match status" value="1"/>
</dbReference>
<dbReference type="InterPro" id="IPR001879">
    <property type="entry name" value="GPCR_2_extracellular_dom"/>
</dbReference>
<dbReference type="InterPro" id="IPR036383">
    <property type="entry name" value="TSP1_rpt_sf"/>
</dbReference>
<dbReference type="Gene3D" id="2.60.40.10">
    <property type="entry name" value="Immunoglobulins"/>
    <property type="match status" value="1"/>
</dbReference>
<evidence type="ECO:0000256" key="2">
    <source>
        <dbReference type="ARBA" id="ARBA00023157"/>
    </source>
</evidence>
<reference evidence="6" key="2">
    <citation type="submission" date="2025-08" db="UniProtKB">
        <authorList>
            <consortium name="RefSeq"/>
        </authorList>
    </citation>
    <scope>IDENTIFICATION</scope>
    <source>
        <strain evidence="6">S238N-H82</strain>
        <tissue evidence="6">Testes</tissue>
    </source>
</reference>
<dbReference type="InterPro" id="IPR036116">
    <property type="entry name" value="FN3_sf"/>
</dbReference>
<dbReference type="Gene3D" id="4.10.1240.10">
    <property type="entry name" value="GPCR, family 2, extracellular hormone receptor domain"/>
    <property type="match status" value="1"/>
</dbReference>
<accession>A0A9J7MAT0</accession>
<dbReference type="FunFam" id="2.20.100.10:FF:000080">
    <property type="entry name" value="SCO-spondin"/>
    <property type="match status" value="1"/>
</dbReference>
<proteinExistence type="predicted"/>
<gene>
    <name evidence="6" type="primary">LOC118430946</name>
</gene>